<gene>
    <name evidence="9" type="ORF">VitviT2T_013774</name>
</gene>
<evidence type="ECO:0000259" key="8">
    <source>
        <dbReference type="PROSITE" id="PS50280"/>
    </source>
</evidence>
<dbReference type="Gene3D" id="2.170.270.10">
    <property type="entry name" value="SET domain"/>
    <property type="match status" value="1"/>
</dbReference>
<evidence type="ECO:0000256" key="7">
    <source>
        <dbReference type="ARBA" id="ARBA00023242"/>
    </source>
</evidence>
<dbReference type="Proteomes" id="UP001227230">
    <property type="component" value="Chromosome 9"/>
</dbReference>
<keyword evidence="7" id="KW-0539">Nucleus</keyword>
<dbReference type="InterPro" id="IPR046341">
    <property type="entry name" value="SET_dom_sf"/>
</dbReference>
<organism evidence="9 10">
    <name type="scientific">Vitis vinifera</name>
    <name type="common">Grape</name>
    <dbReference type="NCBI Taxonomy" id="29760"/>
    <lineage>
        <taxon>Eukaryota</taxon>
        <taxon>Viridiplantae</taxon>
        <taxon>Streptophyta</taxon>
        <taxon>Embryophyta</taxon>
        <taxon>Tracheophyta</taxon>
        <taxon>Spermatophyta</taxon>
        <taxon>Magnoliopsida</taxon>
        <taxon>eudicotyledons</taxon>
        <taxon>Gunneridae</taxon>
        <taxon>Pentapetalae</taxon>
        <taxon>rosids</taxon>
        <taxon>Vitales</taxon>
        <taxon>Vitaceae</taxon>
        <taxon>Viteae</taxon>
        <taxon>Vitis</taxon>
    </lineage>
</organism>
<dbReference type="InterPro" id="IPR050777">
    <property type="entry name" value="SET2_Histone-Lys_MeTrsfase"/>
</dbReference>
<keyword evidence="10" id="KW-1185">Reference proteome</keyword>
<keyword evidence="6" id="KW-0949">S-adenosyl-L-methionine</keyword>
<dbReference type="Pfam" id="PF00856">
    <property type="entry name" value="SET"/>
    <property type="match status" value="1"/>
</dbReference>
<evidence type="ECO:0000313" key="9">
    <source>
        <dbReference type="EMBL" id="WJZ94970.1"/>
    </source>
</evidence>
<name>A0ABY9CLZ9_VITVI</name>
<comment type="subcellular location">
    <subcellularLocation>
        <location evidence="2">Chromosome</location>
    </subcellularLocation>
    <subcellularLocation>
        <location evidence="1">Nucleus</location>
    </subcellularLocation>
</comment>
<reference evidence="9 10" key="1">
    <citation type="journal article" date="2023" name="Hortic Res">
        <title>The complete reference genome for grapevine (Vitis vinifera L.) genetics and breeding.</title>
        <authorList>
            <person name="Shi X."/>
            <person name="Cao S."/>
            <person name="Wang X."/>
            <person name="Huang S."/>
            <person name="Wang Y."/>
            <person name="Liu Z."/>
            <person name="Liu W."/>
            <person name="Leng X."/>
            <person name="Peng Y."/>
            <person name="Wang N."/>
            <person name="Wang Y."/>
            <person name="Ma Z."/>
            <person name="Xu X."/>
            <person name="Zhang F."/>
            <person name="Xue H."/>
            <person name="Zhong H."/>
            <person name="Wang Y."/>
            <person name="Zhang K."/>
            <person name="Velt A."/>
            <person name="Avia K."/>
            <person name="Holtgrawe D."/>
            <person name="Grimplet J."/>
            <person name="Matus J.T."/>
            <person name="Ware D."/>
            <person name="Wu X."/>
            <person name="Wang H."/>
            <person name="Liu C."/>
            <person name="Fang Y."/>
            <person name="Rustenholz C."/>
            <person name="Cheng Z."/>
            <person name="Xiao H."/>
            <person name="Zhou Y."/>
        </authorList>
    </citation>
    <scope>NUCLEOTIDE SEQUENCE [LARGE SCALE GENOMIC DNA]</scope>
    <source>
        <strain evidence="10">cv. Pinot noir / PN40024</strain>
        <tissue evidence="9">Leaf</tissue>
    </source>
</reference>
<dbReference type="PROSITE" id="PS50280">
    <property type="entry name" value="SET"/>
    <property type="match status" value="1"/>
</dbReference>
<evidence type="ECO:0000256" key="5">
    <source>
        <dbReference type="ARBA" id="ARBA00022679"/>
    </source>
</evidence>
<keyword evidence="3" id="KW-0158">Chromosome</keyword>
<protein>
    <recommendedName>
        <fullName evidence="8">SET domain-containing protein</fullName>
    </recommendedName>
</protein>
<evidence type="ECO:0000256" key="3">
    <source>
        <dbReference type="ARBA" id="ARBA00022454"/>
    </source>
</evidence>
<evidence type="ECO:0000256" key="6">
    <source>
        <dbReference type="ARBA" id="ARBA00022691"/>
    </source>
</evidence>
<dbReference type="InterPro" id="IPR001214">
    <property type="entry name" value="SET_dom"/>
</dbReference>
<feature type="domain" description="SET" evidence="8">
    <location>
        <begin position="14"/>
        <end position="105"/>
    </location>
</feature>
<dbReference type="PANTHER" id="PTHR22884">
    <property type="entry name" value="SET DOMAIN PROTEINS"/>
    <property type="match status" value="1"/>
</dbReference>
<proteinExistence type="predicted"/>
<dbReference type="EMBL" id="CP126656">
    <property type="protein sequence ID" value="WJZ94970.1"/>
    <property type="molecule type" value="Genomic_DNA"/>
</dbReference>
<keyword evidence="5" id="KW-0808">Transferase</keyword>
<keyword evidence="4" id="KW-0489">Methyltransferase</keyword>
<accession>A0ABY9CLZ9</accession>
<evidence type="ECO:0000313" key="10">
    <source>
        <dbReference type="Proteomes" id="UP001227230"/>
    </source>
</evidence>
<evidence type="ECO:0000256" key="4">
    <source>
        <dbReference type="ARBA" id="ARBA00022603"/>
    </source>
</evidence>
<dbReference type="SUPFAM" id="SSF82199">
    <property type="entry name" value="SET domain"/>
    <property type="match status" value="1"/>
</dbReference>
<evidence type="ECO:0000256" key="2">
    <source>
        <dbReference type="ARBA" id="ARBA00004286"/>
    </source>
</evidence>
<evidence type="ECO:0000256" key="1">
    <source>
        <dbReference type="ARBA" id="ARBA00004123"/>
    </source>
</evidence>
<sequence>MKIFYSSHVRLRLWKCEYVKTTLLQTEGCGWGLLTNENIKVEELVIEHYGEVISRTKARGRSQVCVSQCMKDAYIIFLNAKYCDDATKKGNLGRFNLARFINHSW</sequence>